<dbReference type="RefSeq" id="WP_188702536.1">
    <property type="nucleotide sequence ID" value="NZ_BMLX01000001.1"/>
</dbReference>
<name>A0ABQ2P5V0_9NEIS</name>
<sequence length="81" mass="8756">MTVQAKEPGPNAWWIARLTTLGFAPDVESITQSALDALTPQSLRAIASIYLDERRMTIGRLLPGTSPQVPESAHVVASARQ</sequence>
<proteinExistence type="predicted"/>
<keyword evidence="2" id="KW-1185">Reference proteome</keyword>
<accession>A0ABQ2P5V0</accession>
<dbReference type="EMBL" id="BMLX01000001">
    <property type="protein sequence ID" value="GGP18887.1"/>
    <property type="molecule type" value="Genomic_DNA"/>
</dbReference>
<organism evidence="1 2">
    <name type="scientific">Silvimonas iriomotensis</name>
    <dbReference type="NCBI Taxonomy" id="449662"/>
    <lineage>
        <taxon>Bacteria</taxon>
        <taxon>Pseudomonadati</taxon>
        <taxon>Pseudomonadota</taxon>
        <taxon>Betaproteobacteria</taxon>
        <taxon>Neisseriales</taxon>
        <taxon>Chitinibacteraceae</taxon>
        <taxon>Silvimonas</taxon>
    </lineage>
</organism>
<dbReference type="Proteomes" id="UP000637267">
    <property type="component" value="Unassembled WGS sequence"/>
</dbReference>
<evidence type="ECO:0000313" key="2">
    <source>
        <dbReference type="Proteomes" id="UP000637267"/>
    </source>
</evidence>
<comment type="caution">
    <text evidence="1">The sequence shown here is derived from an EMBL/GenBank/DDBJ whole genome shotgun (WGS) entry which is preliminary data.</text>
</comment>
<protein>
    <submittedName>
        <fullName evidence="1">Uncharacterized protein</fullName>
    </submittedName>
</protein>
<gene>
    <name evidence="1" type="ORF">GCM10010970_07880</name>
</gene>
<evidence type="ECO:0000313" key="1">
    <source>
        <dbReference type="EMBL" id="GGP18887.1"/>
    </source>
</evidence>
<reference evidence="2" key="1">
    <citation type="journal article" date="2019" name="Int. J. Syst. Evol. Microbiol.">
        <title>The Global Catalogue of Microorganisms (GCM) 10K type strain sequencing project: providing services to taxonomists for standard genome sequencing and annotation.</title>
        <authorList>
            <consortium name="The Broad Institute Genomics Platform"/>
            <consortium name="The Broad Institute Genome Sequencing Center for Infectious Disease"/>
            <person name="Wu L."/>
            <person name="Ma J."/>
        </authorList>
    </citation>
    <scope>NUCLEOTIDE SEQUENCE [LARGE SCALE GENOMIC DNA]</scope>
    <source>
        <strain evidence="2">CGMCC 1.8859</strain>
    </source>
</reference>